<gene>
    <name evidence="2" type="ORF">Atai01_02330</name>
</gene>
<proteinExistence type="predicted"/>
<organism evidence="2 3">
    <name type="scientific">Amycolatopsis taiwanensis</name>
    <dbReference type="NCBI Taxonomy" id="342230"/>
    <lineage>
        <taxon>Bacteria</taxon>
        <taxon>Bacillati</taxon>
        <taxon>Actinomycetota</taxon>
        <taxon>Actinomycetes</taxon>
        <taxon>Pseudonocardiales</taxon>
        <taxon>Pseudonocardiaceae</taxon>
        <taxon>Amycolatopsis</taxon>
    </lineage>
</organism>
<name>A0A9W6QU36_9PSEU</name>
<dbReference type="EMBL" id="BSTI01000001">
    <property type="protein sequence ID" value="GLY63614.1"/>
    <property type="molecule type" value="Genomic_DNA"/>
</dbReference>
<protein>
    <submittedName>
        <fullName evidence="2">Uncharacterized protein</fullName>
    </submittedName>
</protein>
<accession>A0A9W6QU36</accession>
<evidence type="ECO:0000256" key="1">
    <source>
        <dbReference type="SAM" id="MobiDB-lite"/>
    </source>
</evidence>
<evidence type="ECO:0000313" key="2">
    <source>
        <dbReference type="EMBL" id="GLY63614.1"/>
    </source>
</evidence>
<dbReference type="Proteomes" id="UP001165136">
    <property type="component" value="Unassembled WGS sequence"/>
</dbReference>
<evidence type="ECO:0000313" key="3">
    <source>
        <dbReference type="Proteomes" id="UP001165136"/>
    </source>
</evidence>
<feature type="region of interest" description="Disordered" evidence="1">
    <location>
        <begin position="1"/>
        <end position="27"/>
    </location>
</feature>
<sequence>MKDAGGCDPAADDVDPQGPAPWGHGRYGAFGGAEEFASMGQQCLPINGKPDAPGGPREELYAEFSLKGGYSLRGCLLGDRQIVGSGLELAGLSNRDERTNRIEMHERRT</sequence>
<dbReference type="AlphaFoldDB" id="A0A9W6QU36"/>
<comment type="caution">
    <text evidence="2">The sequence shown here is derived from an EMBL/GenBank/DDBJ whole genome shotgun (WGS) entry which is preliminary data.</text>
</comment>
<keyword evidence="3" id="KW-1185">Reference proteome</keyword>
<reference evidence="2" key="1">
    <citation type="submission" date="2023-03" db="EMBL/GenBank/DDBJ databases">
        <title>Amycolatopsis taiwanensis NBRC 103393.</title>
        <authorList>
            <person name="Ichikawa N."/>
            <person name="Sato H."/>
            <person name="Tonouchi N."/>
        </authorList>
    </citation>
    <scope>NUCLEOTIDE SEQUENCE</scope>
    <source>
        <strain evidence="2">NBRC 103393</strain>
    </source>
</reference>